<dbReference type="AlphaFoldDB" id="A0A4U5MC83"/>
<organism evidence="2 3">
    <name type="scientific">Steinernema carpocapsae</name>
    <name type="common">Entomopathogenic nematode</name>
    <dbReference type="NCBI Taxonomy" id="34508"/>
    <lineage>
        <taxon>Eukaryota</taxon>
        <taxon>Metazoa</taxon>
        <taxon>Ecdysozoa</taxon>
        <taxon>Nematoda</taxon>
        <taxon>Chromadorea</taxon>
        <taxon>Rhabditida</taxon>
        <taxon>Tylenchina</taxon>
        <taxon>Panagrolaimomorpha</taxon>
        <taxon>Strongyloidoidea</taxon>
        <taxon>Steinernematidae</taxon>
        <taxon>Steinernema</taxon>
    </lineage>
</organism>
<accession>A0A4U5MC83</accession>
<keyword evidence="1" id="KW-0812">Transmembrane</keyword>
<dbReference type="Proteomes" id="UP000298663">
    <property type="component" value="Unassembled WGS sequence"/>
</dbReference>
<protein>
    <submittedName>
        <fullName evidence="2">Uncharacterized protein</fullName>
    </submittedName>
</protein>
<reference evidence="2 3" key="1">
    <citation type="journal article" date="2015" name="Genome Biol.">
        <title>Comparative genomics of Steinernema reveals deeply conserved gene regulatory networks.</title>
        <authorList>
            <person name="Dillman A.R."/>
            <person name="Macchietto M."/>
            <person name="Porter C.F."/>
            <person name="Rogers A."/>
            <person name="Williams B."/>
            <person name="Antoshechkin I."/>
            <person name="Lee M.M."/>
            <person name="Goodwin Z."/>
            <person name="Lu X."/>
            <person name="Lewis E.E."/>
            <person name="Goodrich-Blair H."/>
            <person name="Stock S.P."/>
            <person name="Adams B.J."/>
            <person name="Sternberg P.W."/>
            <person name="Mortazavi A."/>
        </authorList>
    </citation>
    <scope>NUCLEOTIDE SEQUENCE [LARGE SCALE GENOMIC DNA]</scope>
    <source>
        <strain evidence="2 3">ALL</strain>
    </source>
</reference>
<keyword evidence="1" id="KW-0472">Membrane</keyword>
<evidence type="ECO:0000313" key="3">
    <source>
        <dbReference type="Proteomes" id="UP000298663"/>
    </source>
</evidence>
<evidence type="ECO:0000256" key="1">
    <source>
        <dbReference type="SAM" id="Phobius"/>
    </source>
</evidence>
<feature type="transmembrane region" description="Helical" evidence="1">
    <location>
        <begin position="82"/>
        <end position="104"/>
    </location>
</feature>
<keyword evidence="3" id="KW-1185">Reference proteome</keyword>
<name>A0A4U5MC83_STECR</name>
<sequence>MVKNGRQTSRCSHAHNGNTQLCCKQRTDINRKKASAGVNYIDKATFRVPLADSAQTRTSKKPNFICKKFLIDRPATKSRHRFAFALTFLLLSKVIDIQFCAALSH</sequence>
<gene>
    <name evidence="2" type="ORF">L596_022954</name>
</gene>
<keyword evidence="1" id="KW-1133">Transmembrane helix</keyword>
<comment type="caution">
    <text evidence="2">The sequence shown here is derived from an EMBL/GenBank/DDBJ whole genome shotgun (WGS) entry which is preliminary data.</text>
</comment>
<dbReference type="EMBL" id="AZBU02000008">
    <property type="protein sequence ID" value="TKR66704.1"/>
    <property type="molecule type" value="Genomic_DNA"/>
</dbReference>
<evidence type="ECO:0000313" key="2">
    <source>
        <dbReference type="EMBL" id="TKR66704.1"/>
    </source>
</evidence>
<proteinExistence type="predicted"/>
<reference evidence="2 3" key="2">
    <citation type="journal article" date="2019" name="G3 (Bethesda)">
        <title>Hybrid Assembly of the Genome of the Entomopathogenic Nematode Steinernema carpocapsae Identifies the X-Chromosome.</title>
        <authorList>
            <person name="Serra L."/>
            <person name="Macchietto M."/>
            <person name="Macias-Munoz A."/>
            <person name="McGill C.J."/>
            <person name="Rodriguez I.M."/>
            <person name="Rodriguez B."/>
            <person name="Murad R."/>
            <person name="Mortazavi A."/>
        </authorList>
    </citation>
    <scope>NUCLEOTIDE SEQUENCE [LARGE SCALE GENOMIC DNA]</scope>
    <source>
        <strain evidence="2 3">ALL</strain>
    </source>
</reference>